<proteinExistence type="predicted"/>
<sequence length="246" mass="27144">MKRVLFLLLCFPLFANAQLLGLGSNIVKVNLSSLALKNYSFSFERKISKRVSLVLGYRTEPKGSPPFQSQFENIINSSDINFSRFEIGNTAWTPEVRFYLGKGNMRGFYVAPYMRFASFDVTSPVRYSTTVSGTLYTKDADFSGKITSTNGGLMIGTQHRLFKVLVIDIWIIGGHYGSSKGDLNFAATTPLTPQEQSALKQNLDKIDAKPFKFTNTVYADGSGAKITSDGPWAGIRGAGINIGFHF</sequence>
<comment type="caution">
    <text evidence="2">The sequence shown here is derived from an EMBL/GenBank/DDBJ whole genome shotgun (WGS) entry which is preliminary data.</text>
</comment>
<accession>A0A8X8LFG2</accession>
<evidence type="ECO:0008006" key="4">
    <source>
        <dbReference type="Google" id="ProtNLM"/>
    </source>
</evidence>
<feature type="signal peptide" evidence="1">
    <location>
        <begin position="1"/>
        <end position="17"/>
    </location>
</feature>
<dbReference type="Pfam" id="PF12099">
    <property type="entry name" value="DUF3575"/>
    <property type="match status" value="1"/>
</dbReference>
<keyword evidence="3" id="KW-1185">Reference proteome</keyword>
<evidence type="ECO:0000313" key="2">
    <source>
        <dbReference type="EMBL" id="SDX65612.1"/>
    </source>
</evidence>
<protein>
    <recommendedName>
        <fullName evidence="4">DUF3575 domain-containing protein</fullName>
    </recommendedName>
</protein>
<keyword evidence="1" id="KW-0732">Signal</keyword>
<name>A0A8X8LFG2_9BACT</name>
<dbReference type="RefSeq" id="WP_092726993.1">
    <property type="nucleotide sequence ID" value="NZ_FNNO01000023.1"/>
</dbReference>
<organism evidence="2 3">
    <name type="scientific">Hydrobacter penzbergensis</name>
    <dbReference type="NCBI Taxonomy" id="1235997"/>
    <lineage>
        <taxon>Bacteria</taxon>
        <taxon>Pseudomonadati</taxon>
        <taxon>Bacteroidota</taxon>
        <taxon>Chitinophagia</taxon>
        <taxon>Chitinophagales</taxon>
        <taxon>Chitinophagaceae</taxon>
        <taxon>Hydrobacter</taxon>
    </lineage>
</organism>
<evidence type="ECO:0000313" key="3">
    <source>
        <dbReference type="Proteomes" id="UP000198711"/>
    </source>
</evidence>
<dbReference type="EMBL" id="FNNO01000023">
    <property type="protein sequence ID" value="SDX65612.1"/>
    <property type="molecule type" value="Genomic_DNA"/>
</dbReference>
<dbReference type="InterPro" id="IPR021958">
    <property type="entry name" value="DUF3575"/>
</dbReference>
<dbReference type="Proteomes" id="UP000198711">
    <property type="component" value="Unassembled WGS sequence"/>
</dbReference>
<reference evidence="2 3" key="1">
    <citation type="submission" date="2016-10" db="EMBL/GenBank/DDBJ databases">
        <authorList>
            <person name="Varghese N."/>
            <person name="Submissions S."/>
        </authorList>
    </citation>
    <scope>NUCLEOTIDE SEQUENCE [LARGE SCALE GENOMIC DNA]</scope>
    <source>
        <strain evidence="2 3">DSM 25353</strain>
    </source>
</reference>
<dbReference type="AlphaFoldDB" id="A0A8X8LFG2"/>
<gene>
    <name evidence="2" type="ORF">SAMN05444410_12331</name>
</gene>
<evidence type="ECO:0000256" key="1">
    <source>
        <dbReference type="SAM" id="SignalP"/>
    </source>
</evidence>
<feature type="chain" id="PRO_5036480255" description="DUF3575 domain-containing protein" evidence="1">
    <location>
        <begin position="18"/>
        <end position="246"/>
    </location>
</feature>